<name>A0ACC0ANZ7_CATRO</name>
<gene>
    <name evidence="1" type="ORF">M9H77_21897</name>
</gene>
<sequence>MESPPPLACYLSQKSKKRVFPGSSSSCMEAEVVEIAPPVNQSSKNKSLKQKEVYCPEIIDVDMEDDSDDIMLISREADTSGKVKESFSSVSVTSGNGTNHVPAGVMKLSEKNYAIGSHNVVDVDDFGSDMLYGENEHMDMFYDDELFDDPYSKLQSHFDHLDIPPGVEVPIPWLTAEEGNTMMFDMPSTSTHPTSDIQLDPPGYSPWIDSSPSWTSEPEQKNQTSASGGSDQLQDIQKLKASSKWSSADRSEARKKLLASRSSTKLQCKLSKDALHFPSFPPTMESIKAFHHGSHSKRKPQDWQNMAESSLQKQNPAVANAFPKLVKHVGSGGLYDVGLHTGTPAAVKNVMLAKHTYGGSSVGSPFPSGFFDPSGPMPVFSEEMPFGSWSHIETQKVSSFAGNSSNSSEPITIEYGSPDEVLKKFDLFKRFDTVQDYSDHYYSRNGSSVKQPPKSWSKRIQDEWRSLERDLPETIFVRVYESRMDLLRAVIIGAEGTPYHDGLFFFDVFFPSNYPNVPPLVHYHSGGLRINPNLYNCGKVCLSLLNTWSGSQKEKWIPGVSTTLQVLVSIQGLILNAKPFFNEPGYANMSGTPKGEQSSLHYNENTFILSLKTMVYTIRRPPKYFEDFVAGHFLNHAHDILVACKAYIEGAQVGCLVKGGVQDVDEGDTSCSQHFRNSLAGFIKTVVEAFTQVGVKDCEKYLSLAQKTSQPLSAPPFYPDYGYPDYTYY</sequence>
<accession>A0ACC0ANZ7</accession>
<dbReference type="Proteomes" id="UP001060085">
    <property type="component" value="Linkage Group LG05"/>
</dbReference>
<keyword evidence="2" id="KW-1185">Reference proteome</keyword>
<comment type="caution">
    <text evidence="1">The sequence shown here is derived from an EMBL/GenBank/DDBJ whole genome shotgun (WGS) entry which is preliminary data.</text>
</comment>
<protein>
    <submittedName>
        <fullName evidence="1">Uncharacterized protein</fullName>
    </submittedName>
</protein>
<evidence type="ECO:0000313" key="2">
    <source>
        <dbReference type="Proteomes" id="UP001060085"/>
    </source>
</evidence>
<evidence type="ECO:0000313" key="1">
    <source>
        <dbReference type="EMBL" id="KAI5662574.1"/>
    </source>
</evidence>
<proteinExistence type="predicted"/>
<organism evidence="1 2">
    <name type="scientific">Catharanthus roseus</name>
    <name type="common">Madagascar periwinkle</name>
    <name type="synonym">Vinca rosea</name>
    <dbReference type="NCBI Taxonomy" id="4058"/>
    <lineage>
        <taxon>Eukaryota</taxon>
        <taxon>Viridiplantae</taxon>
        <taxon>Streptophyta</taxon>
        <taxon>Embryophyta</taxon>
        <taxon>Tracheophyta</taxon>
        <taxon>Spermatophyta</taxon>
        <taxon>Magnoliopsida</taxon>
        <taxon>eudicotyledons</taxon>
        <taxon>Gunneridae</taxon>
        <taxon>Pentapetalae</taxon>
        <taxon>asterids</taxon>
        <taxon>lamiids</taxon>
        <taxon>Gentianales</taxon>
        <taxon>Apocynaceae</taxon>
        <taxon>Rauvolfioideae</taxon>
        <taxon>Vinceae</taxon>
        <taxon>Catharanthinae</taxon>
        <taxon>Catharanthus</taxon>
    </lineage>
</organism>
<dbReference type="EMBL" id="CM044705">
    <property type="protein sequence ID" value="KAI5662574.1"/>
    <property type="molecule type" value="Genomic_DNA"/>
</dbReference>
<reference evidence="2" key="1">
    <citation type="journal article" date="2023" name="Nat. Plants">
        <title>Single-cell RNA sequencing provides a high-resolution roadmap for understanding the multicellular compartmentation of specialized metabolism.</title>
        <authorList>
            <person name="Sun S."/>
            <person name="Shen X."/>
            <person name="Li Y."/>
            <person name="Li Y."/>
            <person name="Wang S."/>
            <person name="Li R."/>
            <person name="Zhang H."/>
            <person name="Shen G."/>
            <person name="Guo B."/>
            <person name="Wei J."/>
            <person name="Xu J."/>
            <person name="St-Pierre B."/>
            <person name="Chen S."/>
            <person name="Sun C."/>
        </authorList>
    </citation>
    <scope>NUCLEOTIDE SEQUENCE [LARGE SCALE GENOMIC DNA]</scope>
</reference>